<gene>
    <name evidence="1" type="primary">Vigan.05G207600</name>
    <name evidence="1" type="ORF">VIGAN_05207600</name>
</gene>
<organism evidence="1 2">
    <name type="scientific">Vigna angularis var. angularis</name>
    <dbReference type="NCBI Taxonomy" id="157739"/>
    <lineage>
        <taxon>Eukaryota</taxon>
        <taxon>Viridiplantae</taxon>
        <taxon>Streptophyta</taxon>
        <taxon>Embryophyta</taxon>
        <taxon>Tracheophyta</taxon>
        <taxon>Spermatophyta</taxon>
        <taxon>Magnoliopsida</taxon>
        <taxon>eudicotyledons</taxon>
        <taxon>Gunneridae</taxon>
        <taxon>Pentapetalae</taxon>
        <taxon>rosids</taxon>
        <taxon>fabids</taxon>
        <taxon>Fabales</taxon>
        <taxon>Fabaceae</taxon>
        <taxon>Papilionoideae</taxon>
        <taxon>50 kb inversion clade</taxon>
        <taxon>NPAAA clade</taxon>
        <taxon>indigoferoid/millettioid clade</taxon>
        <taxon>Phaseoleae</taxon>
        <taxon>Vigna</taxon>
    </lineage>
</organism>
<reference evidence="1 2" key="1">
    <citation type="journal article" date="2015" name="Sci. Rep.">
        <title>The power of single molecule real-time sequencing technology in the de novo assembly of a eukaryotic genome.</title>
        <authorList>
            <person name="Sakai H."/>
            <person name="Naito K."/>
            <person name="Ogiso-Tanaka E."/>
            <person name="Takahashi Y."/>
            <person name="Iseki K."/>
            <person name="Muto C."/>
            <person name="Satou K."/>
            <person name="Teruya K."/>
            <person name="Shiroma A."/>
            <person name="Shimoji M."/>
            <person name="Hirano T."/>
            <person name="Itoh T."/>
            <person name="Kaga A."/>
            <person name="Tomooka N."/>
        </authorList>
    </citation>
    <scope>NUCLEOTIDE SEQUENCE [LARGE SCALE GENOMIC DNA]</scope>
    <source>
        <strain evidence="2">cv. Shumari</strain>
    </source>
</reference>
<protein>
    <submittedName>
        <fullName evidence="1">Uncharacterized protein</fullName>
    </submittedName>
</protein>
<sequence>MSVQKQKQKGESLFSHLAATARGGSFLHCSSLRSKGEARWWPVSKAKERRNGGRRRKRMGGVMVAGVESGGEAQWWRRVPRRRWWRRVSRRR</sequence>
<accession>A0A0S3S6U1</accession>
<evidence type="ECO:0000313" key="2">
    <source>
        <dbReference type="Proteomes" id="UP000291084"/>
    </source>
</evidence>
<proteinExistence type="predicted"/>
<name>A0A0S3S6U1_PHAAN</name>
<dbReference type="Proteomes" id="UP000291084">
    <property type="component" value="Chromosome 5"/>
</dbReference>
<dbReference type="AlphaFoldDB" id="A0A0S3S6U1"/>
<dbReference type="EMBL" id="AP015038">
    <property type="protein sequence ID" value="BAT88548.1"/>
    <property type="molecule type" value="Genomic_DNA"/>
</dbReference>
<keyword evidence="2" id="KW-1185">Reference proteome</keyword>
<evidence type="ECO:0000313" key="1">
    <source>
        <dbReference type="EMBL" id="BAT88548.1"/>
    </source>
</evidence>